<feature type="region of interest" description="Disordered" evidence="3">
    <location>
        <begin position="279"/>
        <end position="306"/>
    </location>
</feature>
<organism evidence="4 5">
    <name type="scientific">Salinibacillus kushneri</name>
    <dbReference type="NCBI Taxonomy" id="237682"/>
    <lineage>
        <taxon>Bacteria</taxon>
        <taxon>Bacillati</taxon>
        <taxon>Bacillota</taxon>
        <taxon>Bacilli</taxon>
        <taxon>Bacillales</taxon>
        <taxon>Bacillaceae</taxon>
        <taxon>Salinibacillus</taxon>
    </lineage>
</organism>
<dbReference type="PANTHER" id="PTHR30314:SF3">
    <property type="entry name" value="MITOCHONDRIAL DIVISION PROTEIN FSZA"/>
    <property type="match status" value="1"/>
</dbReference>
<dbReference type="PRINTS" id="PR00423">
    <property type="entry name" value="CELLDVISFTSZ"/>
</dbReference>
<protein>
    <submittedName>
        <fullName evidence="4">Cell division protein FtsZ</fullName>
    </submittedName>
</protein>
<evidence type="ECO:0000256" key="1">
    <source>
        <dbReference type="ARBA" id="ARBA00022741"/>
    </source>
</evidence>
<dbReference type="GO" id="GO:0005737">
    <property type="term" value="C:cytoplasm"/>
    <property type="evidence" value="ECO:0007669"/>
    <property type="project" value="TreeGrafter"/>
</dbReference>
<dbReference type="GO" id="GO:0003924">
    <property type="term" value="F:GTPase activity"/>
    <property type="evidence" value="ECO:0007669"/>
    <property type="project" value="InterPro"/>
</dbReference>
<dbReference type="GO" id="GO:0032153">
    <property type="term" value="C:cell division site"/>
    <property type="evidence" value="ECO:0007669"/>
    <property type="project" value="TreeGrafter"/>
</dbReference>
<dbReference type="OrthoDB" id="2959307at2"/>
<dbReference type="RefSeq" id="WP_093132914.1">
    <property type="nucleotide sequence ID" value="NZ_FOHJ01000003.1"/>
</dbReference>
<name>A0A1I0CMC0_9BACI</name>
<dbReference type="STRING" id="237682.SAMN05421676_103220"/>
<dbReference type="GO" id="GO:0051301">
    <property type="term" value="P:cell division"/>
    <property type="evidence" value="ECO:0007669"/>
    <property type="project" value="UniProtKB-KW"/>
</dbReference>
<reference evidence="5" key="1">
    <citation type="submission" date="2016-10" db="EMBL/GenBank/DDBJ databases">
        <authorList>
            <person name="Varghese N."/>
            <person name="Submissions S."/>
        </authorList>
    </citation>
    <scope>NUCLEOTIDE SEQUENCE [LARGE SCALE GENOMIC DNA]</scope>
    <source>
        <strain evidence="5">CGMCC 1.3566</strain>
    </source>
</reference>
<keyword evidence="1" id="KW-0547">Nucleotide-binding</keyword>
<evidence type="ECO:0000256" key="3">
    <source>
        <dbReference type="SAM" id="MobiDB-lite"/>
    </source>
</evidence>
<dbReference type="SUPFAM" id="SSF52490">
    <property type="entry name" value="Tubulin nucleotide-binding domain-like"/>
    <property type="match status" value="1"/>
</dbReference>
<dbReference type="InterPro" id="IPR045061">
    <property type="entry name" value="FtsZ/CetZ"/>
</dbReference>
<dbReference type="EMBL" id="FOHJ01000003">
    <property type="protein sequence ID" value="SET20729.1"/>
    <property type="molecule type" value="Genomic_DNA"/>
</dbReference>
<dbReference type="GO" id="GO:0005525">
    <property type="term" value="F:GTP binding"/>
    <property type="evidence" value="ECO:0007669"/>
    <property type="project" value="UniProtKB-KW"/>
</dbReference>
<evidence type="ECO:0000313" key="4">
    <source>
        <dbReference type="EMBL" id="SET20729.1"/>
    </source>
</evidence>
<dbReference type="InterPro" id="IPR003008">
    <property type="entry name" value="Tubulin_FtsZ_GTPase"/>
</dbReference>
<evidence type="ECO:0000313" key="5">
    <source>
        <dbReference type="Proteomes" id="UP000199095"/>
    </source>
</evidence>
<keyword evidence="2" id="KW-0342">GTP-binding</keyword>
<accession>A0A1I0CMC0</accession>
<dbReference type="SUPFAM" id="SSF55307">
    <property type="entry name" value="Tubulin C-terminal domain-like"/>
    <property type="match status" value="1"/>
</dbReference>
<keyword evidence="4" id="KW-0131">Cell cycle</keyword>
<proteinExistence type="predicted"/>
<dbReference type="PANTHER" id="PTHR30314">
    <property type="entry name" value="CELL DIVISION PROTEIN FTSZ-RELATED"/>
    <property type="match status" value="1"/>
</dbReference>
<gene>
    <name evidence="4" type="ORF">SAMN05421676_103220</name>
</gene>
<dbReference type="InterPro" id="IPR008280">
    <property type="entry name" value="Tub_FtsZ_C"/>
</dbReference>
<keyword evidence="5" id="KW-1185">Reference proteome</keyword>
<evidence type="ECO:0000256" key="2">
    <source>
        <dbReference type="ARBA" id="ARBA00023134"/>
    </source>
</evidence>
<dbReference type="Proteomes" id="UP000199095">
    <property type="component" value="Unassembled WGS sequence"/>
</dbReference>
<dbReference type="AlphaFoldDB" id="A0A1I0CMC0"/>
<dbReference type="Gene3D" id="3.40.50.1440">
    <property type="entry name" value="Tubulin/FtsZ, GTPase domain"/>
    <property type="match status" value="1"/>
</dbReference>
<dbReference type="InterPro" id="IPR036525">
    <property type="entry name" value="Tubulin/FtsZ_GTPase_sf"/>
</dbReference>
<sequence length="306" mass="35433">MKNDVAIYKLKHSQFEKDYYQYAPHMNQDDFCFYHFVGGDPNETDKLIEQLHTIKNERVLLLGIFRFPFQFEGKKRLETAIHQYYHMKEICDTVAFFHGEGMLHMIQSDTTVVEANKFFNSLEDELVEALENMVSIPGEMNIDVQDIKHFITQSDGPLFLHTIERDSFDQPLKNLISAPYLPDNYADGKQMILNIGYTQGVDMEAYRQINLRLHDMFHKADLVKLGSYYINKPGKQFKITLLVNGIEDPFPKPEHFSKTSTSTTALWFKKKWEGLFKKGKEGKSADKSSPAALTHNHHSLGQEEKA</sequence>
<keyword evidence="4" id="KW-0132">Cell division</keyword>